<organism evidence="1 2">
    <name type="scientific">Shewanella gelidii</name>
    <dbReference type="NCBI Taxonomy" id="1642821"/>
    <lineage>
        <taxon>Bacteria</taxon>
        <taxon>Pseudomonadati</taxon>
        <taxon>Pseudomonadota</taxon>
        <taxon>Gammaproteobacteria</taxon>
        <taxon>Alteromonadales</taxon>
        <taxon>Shewanellaceae</taxon>
        <taxon>Shewanella</taxon>
    </lineage>
</organism>
<accession>A0A917JKD9</accession>
<dbReference type="InterPro" id="IPR038444">
    <property type="entry name" value="DUF465_sf"/>
</dbReference>
<reference evidence="1" key="2">
    <citation type="submission" date="2020-09" db="EMBL/GenBank/DDBJ databases">
        <authorList>
            <person name="Sun Q."/>
            <person name="Ohkuma M."/>
        </authorList>
    </citation>
    <scope>NUCLEOTIDE SEQUENCE</scope>
    <source>
        <strain evidence="1">JCM 30804</strain>
    </source>
</reference>
<dbReference type="AlphaFoldDB" id="A0A917JKD9"/>
<proteinExistence type="predicted"/>
<name>A0A917JKD9_9GAMM</name>
<protein>
    <recommendedName>
        <fullName evidence="3">DUF465 domain-containing protein</fullName>
    </recommendedName>
</protein>
<keyword evidence="2" id="KW-1185">Reference proteome</keyword>
<reference evidence="1" key="1">
    <citation type="journal article" date="2014" name="Int. J. Syst. Evol. Microbiol.">
        <title>Complete genome sequence of Corynebacterium casei LMG S-19264T (=DSM 44701T), isolated from a smear-ripened cheese.</title>
        <authorList>
            <consortium name="US DOE Joint Genome Institute (JGI-PGF)"/>
            <person name="Walter F."/>
            <person name="Albersmeier A."/>
            <person name="Kalinowski J."/>
            <person name="Ruckert C."/>
        </authorList>
    </citation>
    <scope>NUCLEOTIDE SEQUENCE</scope>
    <source>
        <strain evidence="1">JCM 30804</strain>
    </source>
</reference>
<gene>
    <name evidence="1" type="ORF">GCM10009332_05000</name>
</gene>
<sequence>MKDLAVYQVGDEALIQLIYLIYLKGVSMLGENHSLVNEFPKYQDLIAKLSADDEKFAADTRRYNALDEEIRNLELDGAPIDDEAMHQLKHDRAELKDILYQRLITEK</sequence>
<dbReference type="Proteomes" id="UP000613743">
    <property type="component" value="Unassembled WGS sequence"/>
</dbReference>
<evidence type="ECO:0000313" key="2">
    <source>
        <dbReference type="Proteomes" id="UP000613743"/>
    </source>
</evidence>
<dbReference type="InterPro" id="IPR007420">
    <property type="entry name" value="DUF465"/>
</dbReference>
<dbReference type="EMBL" id="BMPZ01000001">
    <property type="protein sequence ID" value="GGI70693.1"/>
    <property type="molecule type" value="Genomic_DNA"/>
</dbReference>
<dbReference type="Pfam" id="PF04325">
    <property type="entry name" value="DUF465"/>
    <property type="match status" value="1"/>
</dbReference>
<comment type="caution">
    <text evidence="1">The sequence shown here is derived from an EMBL/GenBank/DDBJ whole genome shotgun (WGS) entry which is preliminary data.</text>
</comment>
<evidence type="ECO:0008006" key="3">
    <source>
        <dbReference type="Google" id="ProtNLM"/>
    </source>
</evidence>
<dbReference type="Gene3D" id="6.10.280.50">
    <property type="match status" value="1"/>
</dbReference>
<evidence type="ECO:0000313" key="1">
    <source>
        <dbReference type="EMBL" id="GGI70693.1"/>
    </source>
</evidence>